<sequence>MWNNQYINLFIKTCQGVCFFATEVFIVKCKLREQQVNKLVVMIRWHLVHGETCTLLDSDTTR</sequence>
<reference evidence="1" key="2">
    <citation type="submission" date="2020-06" db="EMBL/GenBank/DDBJ databases">
        <title>Helianthus annuus Genome sequencing and assembly Release 2.</title>
        <authorList>
            <person name="Gouzy J."/>
            <person name="Langlade N."/>
            <person name="Munos S."/>
        </authorList>
    </citation>
    <scope>NUCLEOTIDE SEQUENCE</scope>
    <source>
        <tissue evidence="1">Leaves</tissue>
    </source>
</reference>
<comment type="caution">
    <text evidence="1">The sequence shown here is derived from an EMBL/GenBank/DDBJ whole genome shotgun (WGS) entry which is preliminary data.</text>
</comment>
<evidence type="ECO:0000313" key="2">
    <source>
        <dbReference type="Proteomes" id="UP000215914"/>
    </source>
</evidence>
<protein>
    <submittedName>
        <fullName evidence="1">Uncharacterized protein</fullName>
    </submittedName>
</protein>
<name>A0A9K3N857_HELAN</name>
<gene>
    <name evidence="1" type="ORF">HanXRQr2_Chr09g0386621</name>
</gene>
<dbReference type="EMBL" id="MNCJ02000324">
    <property type="protein sequence ID" value="KAF5790732.1"/>
    <property type="molecule type" value="Genomic_DNA"/>
</dbReference>
<reference evidence="1" key="1">
    <citation type="journal article" date="2017" name="Nature">
        <title>The sunflower genome provides insights into oil metabolism, flowering and Asterid evolution.</title>
        <authorList>
            <person name="Badouin H."/>
            <person name="Gouzy J."/>
            <person name="Grassa C.J."/>
            <person name="Murat F."/>
            <person name="Staton S.E."/>
            <person name="Cottret L."/>
            <person name="Lelandais-Briere C."/>
            <person name="Owens G.L."/>
            <person name="Carrere S."/>
            <person name="Mayjonade B."/>
            <person name="Legrand L."/>
            <person name="Gill N."/>
            <person name="Kane N.C."/>
            <person name="Bowers J.E."/>
            <person name="Hubner S."/>
            <person name="Bellec A."/>
            <person name="Berard A."/>
            <person name="Berges H."/>
            <person name="Blanchet N."/>
            <person name="Boniface M.C."/>
            <person name="Brunel D."/>
            <person name="Catrice O."/>
            <person name="Chaidir N."/>
            <person name="Claudel C."/>
            <person name="Donnadieu C."/>
            <person name="Faraut T."/>
            <person name="Fievet G."/>
            <person name="Helmstetter N."/>
            <person name="King M."/>
            <person name="Knapp S.J."/>
            <person name="Lai Z."/>
            <person name="Le Paslier M.C."/>
            <person name="Lippi Y."/>
            <person name="Lorenzon L."/>
            <person name="Mandel J.R."/>
            <person name="Marage G."/>
            <person name="Marchand G."/>
            <person name="Marquand E."/>
            <person name="Bret-Mestries E."/>
            <person name="Morien E."/>
            <person name="Nambeesan S."/>
            <person name="Nguyen T."/>
            <person name="Pegot-Espagnet P."/>
            <person name="Pouilly N."/>
            <person name="Raftis F."/>
            <person name="Sallet E."/>
            <person name="Schiex T."/>
            <person name="Thomas J."/>
            <person name="Vandecasteele C."/>
            <person name="Vares D."/>
            <person name="Vear F."/>
            <person name="Vautrin S."/>
            <person name="Crespi M."/>
            <person name="Mangin B."/>
            <person name="Burke J.M."/>
            <person name="Salse J."/>
            <person name="Munos S."/>
            <person name="Vincourt P."/>
            <person name="Rieseberg L.H."/>
            <person name="Langlade N.B."/>
        </authorList>
    </citation>
    <scope>NUCLEOTIDE SEQUENCE</scope>
    <source>
        <tissue evidence="1">Leaves</tissue>
    </source>
</reference>
<accession>A0A9K3N857</accession>
<dbReference type="Proteomes" id="UP000215914">
    <property type="component" value="Unassembled WGS sequence"/>
</dbReference>
<dbReference type="Gramene" id="mRNA:HanXRQr2_Chr09g0386621">
    <property type="protein sequence ID" value="CDS:HanXRQr2_Chr09g0386621.1"/>
    <property type="gene ID" value="HanXRQr2_Chr09g0386621"/>
</dbReference>
<keyword evidence="2" id="KW-1185">Reference proteome</keyword>
<proteinExistence type="predicted"/>
<evidence type="ECO:0000313" key="1">
    <source>
        <dbReference type="EMBL" id="KAF5790732.1"/>
    </source>
</evidence>
<dbReference type="AlphaFoldDB" id="A0A9K3N857"/>
<organism evidence="1 2">
    <name type="scientific">Helianthus annuus</name>
    <name type="common">Common sunflower</name>
    <dbReference type="NCBI Taxonomy" id="4232"/>
    <lineage>
        <taxon>Eukaryota</taxon>
        <taxon>Viridiplantae</taxon>
        <taxon>Streptophyta</taxon>
        <taxon>Embryophyta</taxon>
        <taxon>Tracheophyta</taxon>
        <taxon>Spermatophyta</taxon>
        <taxon>Magnoliopsida</taxon>
        <taxon>eudicotyledons</taxon>
        <taxon>Gunneridae</taxon>
        <taxon>Pentapetalae</taxon>
        <taxon>asterids</taxon>
        <taxon>campanulids</taxon>
        <taxon>Asterales</taxon>
        <taxon>Asteraceae</taxon>
        <taxon>Asteroideae</taxon>
        <taxon>Heliantheae alliance</taxon>
        <taxon>Heliantheae</taxon>
        <taxon>Helianthus</taxon>
    </lineage>
</organism>